<proteinExistence type="predicted"/>
<dbReference type="OrthoDB" id="753279at2759"/>
<reference evidence="3 4" key="1">
    <citation type="journal article" date="2019" name="Genome Biol. Evol.">
        <title>Insights into the evolution of the New World diploid cottons (Gossypium, subgenus Houzingenia) based on genome sequencing.</title>
        <authorList>
            <person name="Grover C.E."/>
            <person name="Arick M.A. 2nd"/>
            <person name="Thrash A."/>
            <person name="Conover J.L."/>
            <person name="Sanders W.S."/>
            <person name="Peterson D.G."/>
            <person name="Frelichowski J.E."/>
            <person name="Scheffler J.A."/>
            <person name="Scheffler B.E."/>
            <person name="Wendel J.F."/>
        </authorList>
    </citation>
    <scope>NUCLEOTIDE SEQUENCE [LARGE SCALE GENOMIC DNA]</scope>
    <source>
        <strain evidence="3">1</strain>
        <tissue evidence="3">Leaf</tissue>
    </source>
</reference>
<evidence type="ECO:0000256" key="1">
    <source>
        <dbReference type="SAM" id="MobiDB-lite"/>
    </source>
</evidence>
<name>A0A7J9MVJ0_GOSSC</name>
<dbReference type="Pfam" id="PF06972">
    <property type="entry name" value="GIP1_N"/>
    <property type="match status" value="1"/>
</dbReference>
<dbReference type="InterPro" id="IPR044277">
    <property type="entry name" value="GIP1"/>
</dbReference>
<dbReference type="Proteomes" id="UP000593576">
    <property type="component" value="Unassembled WGS sequence"/>
</dbReference>
<feature type="domain" description="GBF-interacting protein 1 N-terminal" evidence="2">
    <location>
        <begin position="21"/>
        <end position="65"/>
    </location>
</feature>
<evidence type="ECO:0000313" key="3">
    <source>
        <dbReference type="EMBL" id="MBA0875000.1"/>
    </source>
</evidence>
<dbReference type="EMBL" id="JABFAF010000013">
    <property type="protein sequence ID" value="MBA0875000.1"/>
    <property type="molecule type" value="Genomic_DNA"/>
</dbReference>
<dbReference type="InterPro" id="IPR009060">
    <property type="entry name" value="UBA-like_sf"/>
</dbReference>
<keyword evidence="4" id="KW-1185">Reference proteome</keyword>
<evidence type="ECO:0000313" key="4">
    <source>
        <dbReference type="Proteomes" id="UP000593576"/>
    </source>
</evidence>
<feature type="region of interest" description="Disordered" evidence="1">
    <location>
        <begin position="109"/>
        <end position="133"/>
    </location>
</feature>
<evidence type="ECO:0000259" key="2">
    <source>
        <dbReference type="Pfam" id="PF06972"/>
    </source>
</evidence>
<dbReference type="GO" id="GO:0005634">
    <property type="term" value="C:nucleus"/>
    <property type="evidence" value="ECO:0007669"/>
    <property type="project" value="TreeGrafter"/>
</dbReference>
<feature type="compositionally biased region" description="Polar residues" evidence="1">
    <location>
        <begin position="184"/>
        <end position="210"/>
    </location>
</feature>
<feature type="compositionally biased region" description="Gly residues" evidence="1">
    <location>
        <begin position="1"/>
        <end position="15"/>
    </location>
</feature>
<protein>
    <recommendedName>
        <fullName evidence="2">GBF-interacting protein 1 N-terminal domain-containing protein</fullName>
    </recommendedName>
</protein>
<feature type="region of interest" description="Disordered" evidence="1">
    <location>
        <begin position="792"/>
        <end position="812"/>
    </location>
</feature>
<dbReference type="PANTHER" id="PTHR46775">
    <property type="entry name" value="FLOCCULATION PROTEIN (DUF1296)"/>
    <property type="match status" value="1"/>
</dbReference>
<organism evidence="3 4">
    <name type="scientific">Gossypium schwendimanii</name>
    <name type="common">Cotton</name>
    <dbReference type="NCBI Taxonomy" id="34291"/>
    <lineage>
        <taxon>Eukaryota</taxon>
        <taxon>Viridiplantae</taxon>
        <taxon>Streptophyta</taxon>
        <taxon>Embryophyta</taxon>
        <taxon>Tracheophyta</taxon>
        <taxon>Spermatophyta</taxon>
        <taxon>Magnoliopsida</taxon>
        <taxon>eudicotyledons</taxon>
        <taxon>Gunneridae</taxon>
        <taxon>Pentapetalae</taxon>
        <taxon>rosids</taxon>
        <taxon>malvids</taxon>
        <taxon>Malvales</taxon>
        <taxon>Malvaceae</taxon>
        <taxon>Malvoideae</taxon>
        <taxon>Gossypium</taxon>
    </lineage>
</organism>
<dbReference type="PANTHER" id="PTHR46775:SF2">
    <property type="entry name" value="GBF-INTERACTING PROTEIN 1-LIKE"/>
    <property type="match status" value="1"/>
</dbReference>
<feature type="region of interest" description="Disordered" evidence="1">
    <location>
        <begin position="184"/>
        <end position="224"/>
    </location>
</feature>
<feature type="region of interest" description="Disordered" evidence="1">
    <location>
        <begin position="1"/>
        <end position="20"/>
    </location>
</feature>
<feature type="non-terminal residue" evidence="3">
    <location>
        <position position="1"/>
    </location>
</feature>
<dbReference type="GO" id="GO:0051082">
    <property type="term" value="F:unfolded protein binding"/>
    <property type="evidence" value="ECO:0007669"/>
    <property type="project" value="TreeGrafter"/>
</dbReference>
<sequence>MSSKGGGGGGGGGAEGSRVSIPDNAKKTILSIREITGKQHSDEEIYAILKECSMDPNETAQKLLYMVVDFVFFGWNGEESWDFERWDWHFFVILQMENGILDTFHDVKRKRDKKKEASTAGTQGRGGCGSRGNYYTLSGKDAGGGKNAFARRENGVNRTADRGSMPSAASQKVKSNAALQMTKTSTAVSNGSTILPNGISSHGRGPQSSIDGIISESKDSLPVNKPKTISAQTAVREPPAPIPAQSFGSLIKGQEKSASNLSTSSTSATSPIVSQDSVAVDTIQSEVGLQQEAAELNRIQGNKQVPWDMDVSKTEKMVSEVSISMHGEEEPSKSEVAEQVKQSMPVEQVVTSEVAAVTDKANPQFLADSNVHNGQHVIFPTHFQVSEALKNGLTFGSFDASFGQVSKHDNLTDLEINTARPVETSQGVDETVGEPSSSVIKACGQLLRLSDRQQKCLRLFFKQSTLDQEHTLLSQGILPAGEGANADQQQAPRELEKVTESDGNVSSDTNLKVDQSNHEMHLHPDSNQSTIPNVPCYGLGFLPASTTNVPQFDGPEARPHDVSRLTNFISGNPPAPSGSSTPPIQSSVAAAPQAVHLFRQPFPPNYFPYPHYLSPFYMHPMHQFLNPTGLPQQPSTGNVYMPPGATPPGVKFPLPQFKPGTNAGNPAHLAIPSGYGPLTSPPIGFNLPLPSVTSGSSSSKEDIAALQLKENQIYTTGPLNEGSALWMPAPGQDLSNLQVNSLYNLSLHGPQLPFSPAQAGHGAFAGLYQSPPQTMAAPSNVNTLLQQSQSTAAAVGSVGPPSGTYQQPQLAQ</sequence>
<dbReference type="AlphaFoldDB" id="A0A7J9MVJ0"/>
<gene>
    <name evidence="3" type="ORF">Goshw_025038</name>
</gene>
<accession>A0A7J9MVJ0</accession>
<dbReference type="InterPro" id="IPR009719">
    <property type="entry name" value="GIP1_N"/>
</dbReference>
<dbReference type="SUPFAM" id="SSF46934">
    <property type="entry name" value="UBA-like"/>
    <property type="match status" value="1"/>
</dbReference>
<feature type="compositionally biased region" description="Polar residues" evidence="1">
    <location>
        <begin position="803"/>
        <end position="812"/>
    </location>
</feature>
<feature type="region of interest" description="Disordered" evidence="1">
    <location>
        <begin position="479"/>
        <end position="508"/>
    </location>
</feature>
<comment type="caution">
    <text evidence="3">The sequence shown here is derived from an EMBL/GenBank/DDBJ whole genome shotgun (WGS) entry which is preliminary data.</text>
</comment>